<feature type="region of interest" description="Disordered" evidence="1">
    <location>
        <begin position="67"/>
        <end position="87"/>
    </location>
</feature>
<organism evidence="7">
    <name type="scientific">freshwater metagenome</name>
    <dbReference type="NCBI Taxonomy" id="449393"/>
    <lineage>
        <taxon>unclassified sequences</taxon>
        <taxon>metagenomes</taxon>
        <taxon>ecological metagenomes</taxon>
    </lineage>
</organism>
<sequence length="423" mass="45062">MEPTPAEPKRTPRHTTSQRVVLTLNIVVVLACLVGAAALIYGKDQLDGRLQTDKVAVQTTVQTVPATQVSTDDTGNATTSQAPDATFPPADPAAQNFLITGSDANACVEPNSPWAGAADPSRANIGSRSDTIMVMRVDPSTHAAAILSFPRDLWVKIPGKGKNRINAAYVKDDYTLLQQTLYDNFGVVIDHYIQVDFCAFKRIVDGVGGVAVPFDHPIVDRNVGIDVAPAAGETLPFCHTFSGDEALAYARSRHLKWVDTNGKVHEDRAADFGRISRQQDFLRRVLKTALKKGLFDPAVARALIASLQNDIVTEQGFTVDDMLRFAGVMRDVAPDTIRTYQVDSVGSTQGGSSVRLPQIAGKNMKAILAIFQGKAPLAGAPDQVFDTTTTGPGTTGPGSTTTIAGTPLENGVGDILPPKNVDC</sequence>
<name>A0A6J7C557_9ZZZZ</name>
<dbReference type="InterPro" id="IPR050922">
    <property type="entry name" value="LytR/CpsA/Psr_CW_biosynth"/>
</dbReference>
<feature type="compositionally biased region" description="Low complexity" evidence="1">
    <location>
        <begin position="387"/>
        <end position="407"/>
    </location>
</feature>
<dbReference type="PANTHER" id="PTHR33392:SF6">
    <property type="entry name" value="POLYISOPRENYL-TEICHOIC ACID--PEPTIDOGLYCAN TEICHOIC ACID TRANSFERASE TAGU"/>
    <property type="match status" value="1"/>
</dbReference>
<dbReference type="EMBL" id="CAFBIY010000121">
    <property type="protein sequence ID" value="CAB4852291.1"/>
    <property type="molecule type" value="Genomic_DNA"/>
</dbReference>
<keyword evidence="2" id="KW-0472">Membrane</keyword>
<dbReference type="PANTHER" id="PTHR33392">
    <property type="entry name" value="POLYISOPRENYL-TEICHOIC ACID--PEPTIDOGLYCAN TEICHOIC ACID TRANSFERASE TAGU"/>
    <property type="match status" value="1"/>
</dbReference>
<feature type="domain" description="Cell envelope-related transcriptional attenuator" evidence="3">
    <location>
        <begin position="128"/>
        <end position="289"/>
    </location>
</feature>
<gene>
    <name evidence="5" type="ORF">UFOPK2656_02362</name>
    <name evidence="6" type="ORF">UFOPK3099_01255</name>
    <name evidence="7" type="ORF">UFOPK3267_02003</name>
    <name evidence="8" type="ORF">UFOPK3651_02981</name>
    <name evidence="9" type="ORF">UFOPK3931_01109</name>
    <name evidence="4" type="ORF">UFOPK4189_02323</name>
</gene>
<dbReference type="NCBIfam" id="TIGR00350">
    <property type="entry name" value="lytR_cpsA_psr"/>
    <property type="match status" value="1"/>
</dbReference>
<keyword evidence="2" id="KW-1133">Transmembrane helix</keyword>
<dbReference type="Pfam" id="PF03816">
    <property type="entry name" value="LytR_cpsA_psr"/>
    <property type="match status" value="1"/>
</dbReference>
<protein>
    <submittedName>
        <fullName evidence="7">Unannotated protein</fullName>
    </submittedName>
</protein>
<proteinExistence type="predicted"/>
<evidence type="ECO:0000259" key="3">
    <source>
        <dbReference type="Pfam" id="PF03816"/>
    </source>
</evidence>
<evidence type="ECO:0000256" key="2">
    <source>
        <dbReference type="SAM" id="Phobius"/>
    </source>
</evidence>
<dbReference type="EMBL" id="CAEZYF010000016">
    <property type="protein sequence ID" value="CAB4734331.1"/>
    <property type="molecule type" value="Genomic_DNA"/>
</dbReference>
<evidence type="ECO:0000313" key="4">
    <source>
        <dbReference type="EMBL" id="CAB4364564.1"/>
    </source>
</evidence>
<reference evidence="7" key="1">
    <citation type="submission" date="2020-05" db="EMBL/GenBank/DDBJ databases">
        <authorList>
            <person name="Chiriac C."/>
            <person name="Salcher M."/>
            <person name="Ghai R."/>
            <person name="Kavagutti S V."/>
        </authorList>
    </citation>
    <scope>NUCLEOTIDE SEQUENCE</scope>
</reference>
<dbReference type="AlphaFoldDB" id="A0A6J7C557"/>
<dbReference type="InterPro" id="IPR004474">
    <property type="entry name" value="LytR_CpsA_psr"/>
</dbReference>
<evidence type="ECO:0000313" key="8">
    <source>
        <dbReference type="EMBL" id="CAB4952991.1"/>
    </source>
</evidence>
<dbReference type="EMBL" id="CAESGF010000015">
    <property type="protein sequence ID" value="CAB4364564.1"/>
    <property type="molecule type" value="Genomic_DNA"/>
</dbReference>
<keyword evidence="2" id="KW-0812">Transmembrane</keyword>
<evidence type="ECO:0000313" key="6">
    <source>
        <dbReference type="EMBL" id="CAB4818690.1"/>
    </source>
</evidence>
<evidence type="ECO:0000313" key="7">
    <source>
        <dbReference type="EMBL" id="CAB4852291.1"/>
    </source>
</evidence>
<dbReference type="EMBL" id="CAFBMT010000026">
    <property type="protein sequence ID" value="CAB4952991.1"/>
    <property type="molecule type" value="Genomic_DNA"/>
</dbReference>
<dbReference type="Gene3D" id="3.40.630.190">
    <property type="entry name" value="LCP protein"/>
    <property type="match status" value="1"/>
</dbReference>
<evidence type="ECO:0000256" key="1">
    <source>
        <dbReference type="SAM" id="MobiDB-lite"/>
    </source>
</evidence>
<dbReference type="EMBL" id="CAFBOL010000022">
    <property type="protein sequence ID" value="CAB4985548.1"/>
    <property type="molecule type" value="Genomic_DNA"/>
</dbReference>
<feature type="compositionally biased region" description="Polar residues" evidence="1">
    <location>
        <begin position="70"/>
        <end position="81"/>
    </location>
</feature>
<feature type="transmembrane region" description="Helical" evidence="2">
    <location>
        <begin position="20"/>
        <end position="41"/>
    </location>
</feature>
<feature type="region of interest" description="Disordered" evidence="1">
    <location>
        <begin position="387"/>
        <end position="423"/>
    </location>
</feature>
<accession>A0A6J7C557</accession>
<dbReference type="EMBL" id="CAFAAV010000083">
    <property type="protein sequence ID" value="CAB4818690.1"/>
    <property type="molecule type" value="Genomic_DNA"/>
</dbReference>
<evidence type="ECO:0000313" key="5">
    <source>
        <dbReference type="EMBL" id="CAB4734331.1"/>
    </source>
</evidence>
<evidence type="ECO:0000313" key="9">
    <source>
        <dbReference type="EMBL" id="CAB4985548.1"/>
    </source>
</evidence>